<reference evidence="2 3" key="1">
    <citation type="submission" date="2019-06" db="EMBL/GenBank/DDBJ databases">
        <title>YIM 131921 draft genome.</title>
        <authorList>
            <person name="Jiang L."/>
        </authorList>
    </citation>
    <scope>NUCLEOTIDE SEQUENCE [LARGE SCALE GENOMIC DNA]</scope>
    <source>
        <strain evidence="2 3">YIM 131921</strain>
    </source>
</reference>
<dbReference type="Proteomes" id="UP000305887">
    <property type="component" value="Unassembled WGS sequence"/>
</dbReference>
<gene>
    <name evidence="2" type="ORF">FHG66_11540</name>
</gene>
<sequence length="62" mass="6205">MSRVDTASGLGGGKLTEDTPPSGQPQTETPAPNSGTLHEKRDDVENESGKAGPDGKGAGQQG</sequence>
<evidence type="ECO:0000313" key="2">
    <source>
        <dbReference type="EMBL" id="TNC49355.1"/>
    </source>
</evidence>
<feature type="compositionally biased region" description="Polar residues" evidence="1">
    <location>
        <begin position="19"/>
        <end position="36"/>
    </location>
</feature>
<dbReference type="EMBL" id="VDFU01000012">
    <property type="protein sequence ID" value="TNC49355.1"/>
    <property type="molecule type" value="Genomic_DNA"/>
</dbReference>
<organism evidence="2 3">
    <name type="scientific">Rubellimicrobium rubrum</name>
    <dbReference type="NCBI Taxonomy" id="2585369"/>
    <lineage>
        <taxon>Bacteria</taxon>
        <taxon>Pseudomonadati</taxon>
        <taxon>Pseudomonadota</taxon>
        <taxon>Alphaproteobacteria</taxon>
        <taxon>Rhodobacterales</taxon>
        <taxon>Roseobacteraceae</taxon>
        <taxon>Rubellimicrobium</taxon>
    </lineage>
</organism>
<protein>
    <submittedName>
        <fullName evidence="2">Uncharacterized protein</fullName>
    </submittedName>
</protein>
<dbReference type="AlphaFoldDB" id="A0A5C4MVF2"/>
<feature type="region of interest" description="Disordered" evidence="1">
    <location>
        <begin position="1"/>
        <end position="62"/>
    </location>
</feature>
<dbReference type="RefSeq" id="WP_139076901.1">
    <property type="nucleotide sequence ID" value="NZ_VDFU01000012.1"/>
</dbReference>
<feature type="compositionally biased region" description="Gly residues" evidence="1">
    <location>
        <begin position="52"/>
        <end position="62"/>
    </location>
</feature>
<evidence type="ECO:0000313" key="3">
    <source>
        <dbReference type="Proteomes" id="UP000305887"/>
    </source>
</evidence>
<evidence type="ECO:0000256" key="1">
    <source>
        <dbReference type="SAM" id="MobiDB-lite"/>
    </source>
</evidence>
<comment type="caution">
    <text evidence="2">The sequence shown here is derived from an EMBL/GenBank/DDBJ whole genome shotgun (WGS) entry which is preliminary data.</text>
</comment>
<accession>A0A5C4MVF2</accession>
<proteinExistence type="predicted"/>
<keyword evidence="3" id="KW-1185">Reference proteome</keyword>
<name>A0A5C4MVF2_9RHOB</name>